<dbReference type="GO" id="GO:0016787">
    <property type="term" value="F:hydrolase activity"/>
    <property type="evidence" value="ECO:0007669"/>
    <property type="project" value="UniProtKB-KW"/>
</dbReference>
<accession>A0A7G1G8V4</accession>
<name>A0A7G1G8V4_9BACT</name>
<evidence type="ECO:0000313" key="2">
    <source>
        <dbReference type="Proteomes" id="UP000516361"/>
    </source>
</evidence>
<keyword evidence="1" id="KW-0378">Hydrolase</keyword>
<dbReference type="PANTHER" id="PTHR46504">
    <property type="entry name" value="TRNASE Z TRZ1"/>
    <property type="match status" value="1"/>
</dbReference>
<dbReference type="Proteomes" id="UP000516361">
    <property type="component" value="Chromosome"/>
</dbReference>
<dbReference type="InterPro" id="IPR036866">
    <property type="entry name" value="RibonucZ/Hydroxyglut_hydro"/>
</dbReference>
<dbReference type="KEGG" id="ocy:OSSY52_14940"/>
<dbReference type="AlphaFoldDB" id="A0A7G1G8V4"/>
<gene>
    <name evidence="1" type="ORF">OSSY52_14940</name>
</gene>
<dbReference type="Gene3D" id="3.60.15.10">
    <property type="entry name" value="Ribonuclease Z/Hydroxyacylglutathione hydrolase-like"/>
    <property type="match status" value="1"/>
</dbReference>
<protein>
    <submittedName>
        <fullName evidence="1">MBL fold metallo-hydrolase</fullName>
    </submittedName>
</protein>
<dbReference type="InParanoid" id="A0A7G1G8V4"/>
<keyword evidence="2" id="KW-1185">Reference proteome</keyword>
<dbReference type="FunCoup" id="A0A7G1G8V4">
    <property type="interactions" value="258"/>
</dbReference>
<organism evidence="1 2">
    <name type="scientific">Tepiditoga spiralis</name>
    <dbReference type="NCBI Taxonomy" id="2108365"/>
    <lineage>
        <taxon>Bacteria</taxon>
        <taxon>Thermotogati</taxon>
        <taxon>Thermotogota</taxon>
        <taxon>Thermotogae</taxon>
        <taxon>Petrotogales</taxon>
        <taxon>Petrotogaceae</taxon>
        <taxon>Tepiditoga</taxon>
    </lineage>
</organism>
<dbReference type="SUPFAM" id="SSF56281">
    <property type="entry name" value="Metallo-hydrolase/oxidoreductase"/>
    <property type="match status" value="1"/>
</dbReference>
<reference evidence="1 2" key="1">
    <citation type="submission" date="2018-06" db="EMBL/GenBank/DDBJ databases">
        <title>Genome sequencing of Oceanotoga sp. sy52.</title>
        <authorList>
            <person name="Mori K."/>
        </authorList>
    </citation>
    <scope>NUCLEOTIDE SEQUENCE [LARGE SCALE GENOMIC DNA]</scope>
    <source>
        <strain evidence="2">sy52</strain>
    </source>
</reference>
<dbReference type="Pfam" id="PF23023">
    <property type="entry name" value="Anti-Pycsar_Apyc1"/>
    <property type="match status" value="1"/>
</dbReference>
<dbReference type="EMBL" id="AP018712">
    <property type="protein sequence ID" value="BBE31353.1"/>
    <property type="molecule type" value="Genomic_DNA"/>
</dbReference>
<sequence>MEFIIKSKALYSTWVFYKPNRVLFDCGEGISTILGNKIYGIENIFLTHSHIDHIAGLWGFVNTRNNAMGSREKDLNIYYPKGSRQIKEYLSFILKMNSRLRYTLNIQELEITDEVKISENRIMKPFKTRHSPGEISYGYRILEKRKKLKNEYRNFSQEDIIRIKKEKKIFEEYYGNILTISGDTQPISPEYAKNADILLHECTFMIDADRKIRNHTTLTELKKLIEEAKPKKLIVYHVSGRYNRMIKKVEKQLILDYPDIDVKVINTEKTYEF</sequence>
<dbReference type="PANTHER" id="PTHR46504:SF2">
    <property type="entry name" value="TRNASE Z TRZ1"/>
    <property type="match status" value="1"/>
</dbReference>
<evidence type="ECO:0000313" key="1">
    <source>
        <dbReference type="EMBL" id="BBE31353.1"/>
    </source>
</evidence>
<dbReference type="RefSeq" id="WP_190613833.1">
    <property type="nucleotide sequence ID" value="NZ_AP018712.1"/>
</dbReference>
<proteinExistence type="predicted"/>